<gene>
    <name evidence="1" type="ORF">O181_047602</name>
</gene>
<organism evidence="1 2">
    <name type="scientific">Austropuccinia psidii MF-1</name>
    <dbReference type="NCBI Taxonomy" id="1389203"/>
    <lineage>
        <taxon>Eukaryota</taxon>
        <taxon>Fungi</taxon>
        <taxon>Dikarya</taxon>
        <taxon>Basidiomycota</taxon>
        <taxon>Pucciniomycotina</taxon>
        <taxon>Pucciniomycetes</taxon>
        <taxon>Pucciniales</taxon>
        <taxon>Sphaerophragmiaceae</taxon>
        <taxon>Austropuccinia</taxon>
    </lineage>
</organism>
<dbReference type="Proteomes" id="UP000765509">
    <property type="component" value="Unassembled WGS sequence"/>
</dbReference>
<protein>
    <submittedName>
        <fullName evidence="1">Uncharacterized protein</fullName>
    </submittedName>
</protein>
<proteinExistence type="predicted"/>
<comment type="caution">
    <text evidence="1">The sequence shown here is derived from an EMBL/GenBank/DDBJ whole genome shotgun (WGS) entry which is preliminary data.</text>
</comment>
<reference evidence="1" key="1">
    <citation type="submission" date="2021-03" db="EMBL/GenBank/DDBJ databases">
        <title>Draft genome sequence of rust myrtle Austropuccinia psidii MF-1, a brazilian biotype.</title>
        <authorList>
            <person name="Quecine M.C."/>
            <person name="Pachon D.M.R."/>
            <person name="Bonatelli M.L."/>
            <person name="Correr F.H."/>
            <person name="Franceschini L.M."/>
            <person name="Leite T.F."/>
            <person name="Margarido G.R.A."/>
            <person name="Almeida C.A."/>
            <person name="Ferrarezi J.A."/>
            <person name="Labate C.A."/>
        </authorList>
    </citation>
    <scope>NUCLEOTIDE SEQUENCE</scope>
    <source>
        <strain evidence="1">MF-1</strain>
    </source>
</reference>
<evidence type="ECO:0000313" key="2">
    <source>
        <dbReference type="Proteomes" id="UP000765509"/>
    </source>
</evidence>
<sequence length="137" mass="15878">MISPSNNKPTTSLTILHQLSDNLTVGTEPNDQMIFIELNVPKLSVISHDLNSLRTQPQNHSDLTDYNYLNHNHPKSRQQRRMLCYMNQTKVQLGIYNPSFSILILDKDNNEHASWLKLSPPKLLPRPYVLIKRHNKP</sequence>
<name>A0A9Q3DY58_9BASI</name>
<dbReference type="AlphaFoldDB" id="A0A9Q3DY58"/>
<evidence type="ECO:0000313" key="1">
    <source>
        <dbReference type="EMBL" id="MBW0507887.1"/>
    </source>
</evidence>
<keyword evidence="2" id="KW-1185">Reference proteome</keyword>
<dbReference type="EMBL" id="AVOT02019966">
    <property type="protein sequence ID" value="MBW0507887.1"/>
    <property type="molecule type" value="Genomic_DNA"/>
</dbReference>
<accession>A0A9Q3DY58</accession>